<accession>A0ACB8XIL2</accession>
<reference evidence="1 2" key="2">
    <citation type="journal article" date="2022" name="Mol. Ecol. Resour.">
        <title>The genomes of chicory, endive, great burdock and yacon provide insights into Asteraceae paleo-polyploidization history and plant inulin production.</title>
        <authorList>
            <person name="Fan W."/>
            <person name="Wang S."/>
            <person name="Wang H."/>
            <person name="Wang A."/>
            <person name="Jiang F."/>
            <person name="Liu H."/>
            <person name="Zhao H."/>
            <person name="Xu D."/>
            <person name="Zhang Y."/>
        </authorList>
    </citation>
    <scope>NUCLEOTIDE SEQUENCE [LARGE SCALE GENOMIC DNA]</scope>
    <source>
        <strain evidence="2">cv. Niubang</strain>
    </source>
</reference>
<proteinExistence type="predicted"/>
<name>A0ACB8XIL2_ARCLA</name>
<dbReference type="EMBL" id="CM042063">
    <property type="protein sequence ID" value="KAI3667329.1"/>
    <property type="molecule type" value="Genomic_DNA"/>
</dbReference>
<comment type="caution">
    <text evidence="1">The sequence shown here is derived from an EMBL/GenBank/DDBJ whole genome shotgun (WGS) entry which is preliminary data.</text>
</comment>
<evidence type="ECO:0000313" key="2">
    <source>
        <dbReference type="Proteomes" id="UP001055879"/>
    </source>
</evidence>
<evidence type="ECO:0000313" key="1">
    <source>
        <dbReference type="EMBL" id="KAI3667329.1"/>
    </source>
</evidence>
<reference evidence="2" key="1">
    <citation type="journal article" date="2022" name="Mol. Ecol. Resour.">
        <title>The genomes of chicory, endive, great burdock and yacon provide insights into Asteraceae palaeo-polyploidization history and plant inulin production.</title>
        <authorList>
            <person name="Fan W."/>
            <person name="Wang S."/>
            <person name="Wang H."/>
            <person name="Wang A."/>
            <person name="Jiang F."/>
            <person name="Liu H."/>
            <person name="Zhao H."/>
            <person name="Xu D."/>
            <person name="Zhang Y."/>
        </authorList>
    </citation>
    <scope>NUCLEOTIDE SEQUENCE [LARGE SCALE GENOMIC DNA]</scope>
    <source>
        <strain evidence="2">cv. Niubang</strain>
    </source>
</reference>
<dbReference type="Proteomes" id="UP001055879">
    <property type="component" value="Linkage Group LG17"/>
</dbReference>
<organism evidence="1 2">
    <name type="scientific">Arctium lappa</name>
    <name type="common">Greater burdock</name>
    <name type="synonym">Lappa major</name>
    <dbReference type="NCBI Taxonomy" id="4217"/>
    <lineage>
        <taxon>Eukaryota</taxon>
        <taxon>Viridiplantae</taxon>
        <taxon>Streptophyta</taxon>
        <taxon>Embryophyta</taxon>
        <taxon>Tracheophyta</taxon>
        <taxon>Spermatophyta</taxon>
        <taxon>Magnoliopsida</taxon>
        <taxon>eudicotyledons</taxon>
        <taxon>Gunneridae</taxon>
        <taxon>Pentapetalae</taxon>
        <taxon>asterids</taxon>
        <taxon>campanulids</taxon>
        <taxon>Asterales</taxon>
        <taxon>Asteraceae</taxon>
        <taxon>Carduoideae</taxon>
        <taxon>Cardueae</taxon>
        <taxon>Arctiinae</taxon>
        <taxon>Arctium</taxon>
    </lineage>
</organism>
<gene>
    <name evidence="1" type="ORF">L6452_42382</name>
</gene>
<keyword evidence="2" id="KW-1185">Reference proteome</keyword>
<protein>
    <submittedName>
        <fullName evidence="1">Uncharacterized protein</fullName>
    </submittedName>
</protein>
<sequence length="141" mass="15875">MEEASSPLSSQPKKRGRPKGSKKITTQDRENSGLNMRDRATAAGNKKTVVVDEKYNHWKSVVPILYDWLANHNLVWPSLSCRFIRLLVVIIISDTVANLLDLDISDASVLYDADEPTVRSLNGCRVADQILKHRYRLGVQS</sequence>